<feature type="signal peptide" evidence="2">
    <location>
        <begin position="1"/>
        <end position="18"/>
    </location>
</feature>
<dbReference type="InterPro" id="IPR051802">
    <property type="entry name" value="YfhM-like"/>
</dbReference>
<name>A0A2S8AB27_9FLAO</name>
<dbReference type="GO" id="GO:0004866">
    <property type="term" value="F:endopeptidase inhibitor activity"/>
    <property type="evidence" value="ECO:0007669"/>
    <property type="project" value="InterPro"/>
</dbReference>
<dbReference type="SMART" id="SM01360">
    <property type="entry name" value="A2M"/>
    <property type="match status" value="1"/>
</dbReference>
<keyword evidence="2" id="KW-0732">Signal</keyword>
<dbReference type="OrthoDB" id="9767116at2"/>
<dbReference type="Pfam" id="PF07703">
    <property type="entry name" value="A2M_BRD"/>
    <property type="match status" value="1"/>
</dbReference>
<dbReference type="InterPro" id="IPR011625">
    <property type="entry name" value="A2M_N_BRD"/>
</dbReference>
<feature type="chain" id="PRO_5015621866" description="Alpha-2-macroglobulin domain-containing protein" evidence="2">
    <location>
        <begin position="19"/>
        <end position="1961"/>
    </location>
</feature>
<dbReference type="Pfam" id="PF00207">
    <property type="entry name" value="A2M"/>
    <property type="match status" value="1"/>
</dbReference>
<comment type="caution">
    <text evidence="5">The sequence shown here is derived from an EMBL/GenBank/DDBJ whole genome shotgun (WGS) entry which is preliminary data.</text>
</comment>
<dbReference type="Pfam" id="PF01835">
    <property type="entry name" value="MG2"/>
    <property type="match status" value="1"/>
</dbReference>
<dbReference type="PANTHER" id="PTHR40094">
    <property type="entry name" value="ALPHA-2-MACROGLOBULIN HOMOLOG"/>
    <property type="match status" value="1"/>
</dbReference>
<protein>
    <recommendedName>
        <fullName evidence="7">Alpha-2-macroglobulin domain-containing protein</fullName>
    </recommendedName>
</protein>
<dbReference type="Gene3D" id="1.50.10.20">
    <property type="match status" value="1"/>
</dbReference>
<dbReference type="EMBL" id="PSZM01000040">
    <property type="protein sequence ID" value="PQL91752.1"/>
    <property type="molecule type" value="Genomic_DNA"/>
</dbReference>
<dbReference type="RefSeq" id="WP_105247116.1">
    <property type="nucleotide sequence ID" value="NZ_PSZM01000040.1"/>
</dbReference>
<evidence type="ECO:0000313" key="6">
    <source>
        <dbReference type="Proteomes" id="UP000238042"/>
    </source>
</evidence>
<dbReference type="InterPro" id="IPR008930">
    <property type="entry name" value="Terpenoid_cyclase/PrenylTrfase"/>
</dbReference>
<reference evidence="5 6" key="1">
    <citation type="submission" date="2018-02" db="EMBL/GenBank/DDBJ databases">
        <title>Genome sequences of Apibacter spp., gut symbionts of Asian honey bees.</title>
        <authorList>
            <person name="Kwong W.K."/>
            <person name="Steele M.I."/>
            <person name="Moran N.A."/>
        </authorList>
    </citation>
    <scope>NUCLEOTIDE SEQUENCE [LARGE SCALE GENOMIC DNA]</scope>
    <source>
        <strain evidence="6">wkB301</strain>
    </source>
</reference>
<dbReference type="Gene3D" id="2.60.40.1930">
    <property type="match status" value="1"/>
</dbReference>
<dbReference type="SUPFAM" id="SSF48239">
    <property type="entry name" value="Terpenoid cyclases/Protein prenyltransferases"/>
    <property type="match status" value="1"/>
</dbReference>
<proteinExistence type="inferred from homology"/>
<organism evidence="5 6">
    <name type="scientific">Apibacter adventoris</name>
    <dbReference type="NCBI Taxonomy" id="1679466"/>
    <lineage>
        <taxon>Bacteria</taxon>
        <taxon>Pseudomonadati</taxon>
        <taxon>Bacteroidota</taxon>
        <taxon>Flavobacteriia</taxon>
        <taxon>Flavobacteriales</taxon>
        <taxon>Weeksellaceae</taxon>
        <taxon>Apibacter</taxon>
    </lineage>
</organism>
<sequence>MKKLFFLLLISIPYMIMAQDFNYQQKWKEIESLAQKGEVKSLLPEIDKIYNHAKKENNTIEIIQSYIYKSKIISETTEDNENDSFKLIILDVEKEISSSKGVTKAILQSMLAKLYSEYADQSRWSRMNITESQDNSDDIGTWTTKQLLQKSSELYKESINNKELLQNEKTDNWKKILTTYDDIILYPTMYDVLVFRYIDFLSKNAYIDNNTEFNEQNKKIKNSLFQDIIKYHQNDVEKSAYLNSELKEVIEKDIPTEEKTEELLRLAKKYPKNDFSAYIYYAAANNILNTDKVKAFEICNHVADQKNNQWSTNCVNLQHSLQLPTFSVNFDQTLLPNENIPVTVTARNLDKIYYRIYEVNPTEFSLITRKNSVIDTGIFSANTKNIIKKGNIDLKHFDDFSDHSTIVRLEGLPQGNYKIEFANTVNFIPQNDKNSNLLGTSYFMVNNWSLIRTASEDNSTYQLVNRKTGQILSNISIKLFEKLNYTDKKPRILSDPINLKTDKNGFIQLPNLKKDTGYYQNSTFYIYNSESSSYIPLTSSNYYYGRDDNSFSKNNNISIFTDRVIYRPGQKVYFKAILFTVDKEKSLITKNQKVTFRLYNPNNEVVSTLDLVSNEYGSVFGEFILPQGGLTGNYYLDSDYAYSNHYFSVEEYKRPKFEVILEKPQGEYTLDKEIKASGKALSFSGTYISDAKVVYRVERQEIFPYYWWYYSIPSIVETIQQGETITDGEGKFNILFTAKSKKALEKKDYRTYIYTIYADVTDINGETHTTETQITIGDLPKKLNLQIPEKASQKEFKQIIISSTSLNDVKLPSQGNINIIELIAPKKIILPNKIDDIPEYQLYDEKTFNQYFPHLPYSKEEQTPALWKKGKEISYFFNTEKSDTVAITESLSRGYYLIQATTLYGEDSIQTQKVIEILDNQTLKSTDNLFFSIHTDKKSYKVGETITLNLLSDLEGATGILHIESGGKWIIHKDILLKGGKGSFSLQANQEYVKDGLFVTAYVIKENGYRNQTLAVQILNQPKDLKITTKVFRDKITPGAEEKWELTVSGADKDKVTAEVLATMYDASLDQFQSNTFSFSPWGYSPYGILYNHLIFGYKSKSLTLNTNYKSYSHRIPQEVNIKDFPIYFSRWGDVAQLAVSRPMMDETQDMAEERVDKIELSSLEERKTKVNPPIPVKPSPQISEIQIRTNLQETAFFYPNLYTDKNGNVKLSFTSPEALTKWKLLILAHTQDLKSGTAEFYTQTQKELMVVPNVPRFLREGDEITISTKITNLSSKKLAGQAQLLLWDALNNNSVDAEFLNSNSTQTFQADTSQNTEISWNIKVPKNIQAVTYRIVAKAGGFSDGEENILPVLTNRMLVTETLPISIKENQTKEFRIDKLIMNQSKSLQNFNLSVELTTNPIWLAVMSLPYLREYPYECSEQLFSRLYGNILSSYIINSSPKIKKVFDNWNTLGINISNLEKNQELKNILLEETPWIKNAENENEQKKRIALFFDLNQMKNETQQAQNKLIKRQNENGGFAWFEGGSSSSNITEHIILGFGQLKFMLKEKANSYLLPSLKNVIKSAIDYSDQETIKYINSQSKQKQKIDGKSLIQYYYVRSFWKDEYKIPTQITKYLKDITKDISVFFKNYDLQSKAMTALVLNRYGYSESAKKIIQNIKETSVESDEMGMYWKDNQPGWYWYQAPIDTQARLIEAFSEITPSDVHSVEEMKVWLLKNRQTNAWNSTKATTNAVYALMNFGKDWTDSEKGVNAWVGNTQLFPSVNSSIETASGYIKQSWNAEQIKPEMGVVKVEKNSPGVAWGGIYWQYFEDLDKITQTDTNIKMQKQLFLKINTNQGQQLQLITNKNSIKVGDLVTVKLIIKVDRDMQYIHIKDMRASGFEPVNVLSGYKFQNRVGYYESTRDAATNFFFEFLPKGIYNFEYDLRANNKGEFSNGITQLQNMYAPEMSAYSEGKRINIK</sequence>
<feature type="domain" description="Alpha-2-macroglobulin bait region" evidence="3">
    <location>
        <begin position="931"/>
        <end position="1072"/>
    </location>
</feature>
<evidence type="ECO:0000259" key="3">
    <source>
        <dbReference type="SMART" id="SM01359"/>
    </source>
</evidence>
<accession>A0A2S8AB27</accession>
<evidence type="ECO:0000313" key="5">
    <source>
        <dbReference type="EMBL" id="PQL91752.1"/>
    </source>
</evidence>
<evidence type="ECO:0000256" key="2">
    <source>
        <dbReference type="SAM" id="SignalP"/>
    </source>
</evidence>
<dbReference type="InterPro" id="IPR041246">
    <property type="entry name" value="Bact_MG10"/>
</dbReference>
<evidence type="ECO:0000256" key="1">
    <source>
        <dbReference type="ARBA" id="ARBA00010556"/>
    </source>
</evidence>
<dbReference type="PANTHER" id="PTHR40094:SF1">
    <property type="entry name" value="UBIQUITIN DOMAIN-CONTAINING PROTEIN"/>
    <property type="match status" value="1"/>
</dbReference>
<dbReference type="InterPro" id="IPR001599">
    <property type="entry name" value="Macroglobln_a2"/>
</dbReference>
<evidence type="ECO:0008006" key="7">
    <source>
        <dbReference type="Google" id="ProtNLM"/>
    </source>
</evidence>
<dbReference type="Proteomes" id="UP000238042">
    <property type="component" value="Unassembled WGS sequence"/>
</dbReference>
<dbReference type="SMART" id="SM01359">
    <property type="entry name" value="A2M_N_2"/>
    <property type="match status" value="1"/>
</dbReference>
<keyword evidence="6" id="KW-1185">Reference proteome</keyword>
<gene>
    <name evidence="5" type="ORF">C4S77_08095</name>
</gene>
<evidence type="ECO:0000259" key="4">
    <source>
        <dbReference type="SMART" id="SM01360"/>
    </source>
</evidence>
<dbReference type="Pfam" id="PF17973">
    <property type="entry name" value="bMG10"/>
    <property type="match status" value="1"/>
</dbReference>
<comment type="similarity">
    <text evidence="1">Belongs to the protease inhibitor I39 (alpha-2-macroglobulin) family. Bacterial alpha-2-macroglobulin subfamily.</text>
</comment>
<dbReference type="InterPro" id="IPR002890">
    <property type="entry name" value="MG2"/>
</dbReference>
<feature type="domain" description="Alpha-2-macroglobulin" evidence="4">
    <location>
        <begin position="1195"/>
        <end position="1285"/>
    </location>
</feature>